<reference evidence="2" key="1">
    <citation type="submission" date="2024-07" db="EMBL/GenBank/DDBJ databases">
        <title>Complete genome sequence of Prevotella sp. YM-2024 GTC17253.</title>
        <authorList>
            <person name="Hayashi M."/>
            <person name="Muto Y."/>
            <person name="Tanaka K."/>
            <person name="Niwa H."/>
        </authorList>
    </citation>
    <scope>NUCLEOTIDE SEQUENCE</scope>
    <source>
        <strain evidence="2">GTC17253</strain>
    </source>
</reference>
<feature type="domain" description="Endonuclease/exonuclease/phosphatase" evidence="1">
    <location>
        <begin position="64"/>
        <end position="270"/>
    </location>
</feature>
<dbReference type="PANTHER" id="PTHR14859">
    <property type="entry name" value="CALCOFLUOR WHITE HYPERSENSITIVE PROTEIN PRECURSOR"/>
    <property type="match status" value="1"/>
</dbReference>
<dbReference type="InterPro" id="IPR005135">
    <property type="entry name" value="Endo/exonuclease/phosphatase"/>
</dbReference>
<dbReference type="GO" id="GO:0016020">
    <property type="term" value="C:membrane"/>
    <property type="evidence" value="ECO:0007669"/>
    <property type="project" value="GOC"/>
</dbReference>
<dbReference type="InterPro" id="IPR036691">
    <property type="entry name" value="Endo/exonu/phosph_ase_sf"/>
</dbReference>
<evidence type="ECO:0000259" key="1">
    <source>
        <dbReference type="Pfam" id="PF03372"/>
    </source>
</evidence>
<accession>A0AB33IR38</accession>
<dbReference type="Gene3D" id="3.60.10.10">
    <property type="entry name" value="Endonuclease/exonuclease/phosphatase"/>
    <property type="match status" value="1"/>
</dbReference>
<organism evidence="2">
    <name type="scientific">Prevotella sp. GTC17253</name>
    <dbReference type="NCBI Taxonomy" id="3236793"/>
    <lineage>
        <taxon>Bacteria</taxon>
        <taxon>Pseudomonadati</taxon>
        <taxon>Bacteroidota</taxon>
        <taxon>Bacteroidia</taxon>
        <taxon>Bacteroidales</taxon>
        <taxon>Prevotellaceae</taxon>
        <taxon>Prevotella</taxon>
    </lineage>
</organism>
<dbReference type="EMBL" id="AP035785">
    <property type="protein sequence ID" value="BFO72088.1"/>
    <property type="molecule type" value="Genomic_DNA"/>
</dbReference>
<dbReference type="GO" id="GO:0006506">
    <property type="term" value="P:GPI anchor biosynthetic process"/>
    <property type="evidence" value="ECO:0007669"/>
    <property type="project" value="TreeGrafter"/>
</dbReference>
<proteinExistence type="predicted"/>
<dbReference type="InterPro" id="IPR051916">
    <property type="entry name" value="GPI-anchor_lipid_remodeler"/>
</dbReference>
<name>A0AB33IR38_9BACT</name>
<evidence type="ECO:0000313" key="2">
    <source>
        <dbReference type="EMBL" id="BFO72088.1"/>
    </source>
</evidence>
<gene>
    <name evidence="2" type="ORF">GTC17253_20540</name>
</gene>
<dbReference type="SUPFAM" id="SSF56219">
    <property type="entry name" value="DNase I-like"/>
    <property type="match status" value="1"/>
</dbReference>
<dbReference type="AlphaFoldDB" id="A0AB33IR38"/>
<dbReference type="Pfam" id="PF03372">
    <property type="entry name" value="Exo_endo_phos"/>
    <property type="match status" value="1"/>
</dbReference>
<dbReference type="GO" id="GO:0003824">
    <property type="term" value="F:catalytic activity"/>
    <property type="evidence" value="ECO:0007669"/>
    <property type="project" value="InterPro"/>
</dbReference>
<dbReference type="PANTHER" id="PTHR14859:SF15">
    <property type="entry name" value="ENDONUCLEASE_EXONUCLEASE_PHOSPHATASE DOMAIN-CONTAINING PROTEIN"/>
    <property type="match status" value="1"/>
</dbReference>
<sequence>MLFSQVLTCCGGNKGSEGNKEIIPPPTPNNYKYEKNFSSIRYLTYNSFYCKSNTQTHAFSKENTQAFAKVIKSLDADFVAIQELDSGTTERSNRYLLKQINEATGKNYQMIFAHAADYSNGAIGCGLLISPKYSILHSQTIALPGDEKRMLIIAELKDFVIMSTHLDLNASARKLSAKLIAEAAKKYSKPILLAGDLNDSPAWSSDNSCFPILSQNFSIYSATESNLSSNIDYVLLWNANNTKLKKIGSNIVKQLNIDDNIEDLTTVSDHYPVYVDFSIQ</sequence>
<protein>
    <recommendedName>
        <fullName evidence="1">Endonuclease/exonuclease/phosphatase domain-containing protein</fullName>
    </recommendedName>
</protein>